<comment type="caution">
    <text evidence="1">The sequence shown here is derived from an EMBL/GenBank/DDBJ whole genome shotgun (WGS) entry which is preliminary data.</text>
</comment>
<proteinExistence type="predicted"/>
<dbReference type="RefSeq" id="WP_121574128.1">
    <property type="nucleotide sequence ID" value="NZ_MJLZ01000007.1"/>
</dbReference>
<dbReference type="OrthoDB" id="6636615at2"/>
<dbReference type="Pfam" id="PF10945">
    <property type="entry name" value="CBP_BcsR"/>
    <property type="match status" value="1"/>
</dbReference>
<reference evidence="1 2" key="1">
    <citation type="submission" date="2016-09" db="EMBL/GenBank/DDBJ databases">
        <authorList>
            <person name="Doonan J."/>
            <person name="Pachebat J.A."/>
            <person name="Golyshin P.N."/>
            <person name="Denman S."/>
            <person name="Mcdonald J.E."/>
        </authorList>
    </citation>
    <scope>NUCLEOTIDE SEQUENCE [LARGE SCALE GENOMIC DNA]</scope>
    <source>
        <strain evidence="1 2">NCPPB 3934</strain>
    </source>
</reference>
<evidence type="ECO:0008006" key="3">
    <source>
        <dbReference type="Google" id="ProtNLM"/>
    </source>
</evidence>
<keyword evidence="2" id="KW-1185">Reference proteome</keyword>
<dbReference type="AlphaFoldDB" id="A0A421DRE5"/>
<protein>
    <recommendedName>
        <fullName evidence="3">Cellulose biosynthesis protein BcsR</fullName>
    </recommendedName>
</protein>
<sequence>MNDEFAHLHTPVSSEMRDDLHVLSLAFSLPEINYIDISRQTRLTQMMTRWPLLAELKEPTGSR</sequence>
<dbReference type="EMBL" id="MJLZ01000007">
    <property type="protein sequence ID" value="RLM26738.1"/>
    <property type="molecule type" value="Genomic_DNA"/>
</dbReference>
<gene>
    <name evidence="1" type="ORF">BIY29_05225</name>
</gene>
<accession>A0A421DRE5</accession>
<organism evidence="1 2">
    <name type="scientific">Brenneria alni</name>
    <dbReference type="NCBI Taxonomy" id="71656"/>
    <lineage>
        <taxon>Bacteria</taxon>
        <taxon>Pseudomonadati</taxon>
        <taxon>Pseudomonadota</taxon>
        <taxon>Gammaproteobacteria</taxon>
        <taxon>Enterobacterales</taxon>
        <taxon>Pectobacteriaceae</taxon>
        <taxon>Brenneria</taxon>
    </lineage>
</organism>
<dbReference type="Proteomes" id="UP000285648">
    <property type="component" value="Unassembled WGS sequence"/>
</dbReference>
<dbReference type="NCBIfam" id="NF040717">
    <property type="entry name" value="BcsR_only"/>
    <property type="match status" value="1"/>
</dbReference>
<evidence type="ECO:0000313" key="1">
    <source>
        <dbReference type="EMBL" id="RLM26738.1"/>
    </source>
</evidence>
<dbReference type="InterPro" id="IPR024487">
    <property type="entry name" value="CBP_BcsR"/>
</dbReference>
<name>A0A421DRE5_9GAMM</name>
<evidence type="ECO:0000313" key="2">
    <source>
        <dbReference type="Proteomes" id="UP000285648"/>
    </source>
</evidence>